<evidence type="ECO:0000256" key="2">
    <source>
        <dbReference type="ARBA" id="ARBA00023002"/>
    </source>
</evidence>
<keyword evidence="2" id="KW-0560">Oxidoreductase</keyword>
<dbReference type="RefSeq" id="XP_062650949.1">
    <property type="nucleotide sequence ID" value="XM_062788346.1"/>
</dbReference>
<accession>A0AAN6Z781</accession>
<dbReference type="Pfam" id="PF08240">
    <property type="entry name" value="ADH_N"/>
    <property type="match status" value="1"/>
</dbReference>
<dbReference type="GO" id="GO:0016651">
    <property type="term" value="F:oxidoreductase activity, acting on NAD(P)H"/>
    <property type="evidence" value="ECO:0007669"/>
    <property type="project" value="InterPro"/>
</dbReference>
<dbReference type="CDD" id="cd08249">
    <property type="entry name" value="enoyl_reductase_like"/>
    <property type="match status" value="1"/>
</dbReference>
<dbReference type="PANTHER" id="PTHR45348:SF3">
    <property type="entry name" value="ENOYL REDUCTASE (ER) DOMAIN-CONTAINING PROTEIN"/>
    <property type="match status" value="1"/>
</dbReference>
<reference evidence="4" key="1">
    <citation type="journal article" date="2023" name="Mol. Phylogenet. Evol.">
        <title>Genome-scale phylogeny and comparative genomics of the fungal order Sordariales.</title>
        <authorList>
            <person name="Hensen N."/>
            <person name="Bonometti L."/>
            <person name="Westerberg I."/>
            <person name="Brannstrom I.O."/>
            <person name="Guillou S."/>
            <person name="Cros-Aarteil S."/>
            <person name="Calhoun S."/>
            <person name="Haridas S."/>
            <person name="Kuo A."/>
            <person name="Mondo S."/>
            <person name="Pangilinan J."/>
            <person name="Riley R."/>
            <person name="LaButti K."/>
            <person name="Andreopoulos B."/>
            <person name="Lipzen A."/>
            <person name="Chen C."/>
            <person name="Yan M."/>
            <person name="Daum C."/>
            <person name="Ng V."/>
            <person name="Clum A."/>
            <person name="Steindorff A."/>
            <person name="Ohm R.A."/>
            <person name="Martin F."/>
            <person name="Silar P."/>
            <person name="Natvig D.O."/>
            <person name="Lalanne C."/>
            <person name="Gautier V."/>
            <person name="Ament-Velasquez S.L."/>
            <person name="Kruys A."/>
            <person name="Hutchinson M.I."/>
            <person name="Powell A.J."/>
            <person name="Barry K."/>
            <person name="Miller A.N."/>
            <person name="Grigoriev I.V."/>
            <person name="Debuchy R."/>
            <person name="Gladieux P."/>
            <person name="Hiltunen Thoren M."/>
            <person name="Johannesson H."/>
        </authorList>
    </citation>
    <scope>NUCLEOTIDE SEQUENCE</scope>
    <source>
        <strain evidence="4">CBS 731.68</strain>
    </source>
</reference>
<gene>
    <name evidence="4" type="ORF">N657DRAFT_565317</name>
</gene>
<comment type="similarity">
    <text evidence="1">Belongs to the zinc-containing alcohol dehydrogenase family.</text>
</comment>
<dbReference type="SUPFAM" id="SSF51735">
    <property type="entry name" value="NAD(P)-binding Rossmann-fold domains"/>
    <property type="match status" value="1"/>
</dbReference>
<dbReference type="EMBL" id="MU853224">
    <property type="protein sequence ID" value="KAK4127178.1"/>
    <property type="molecule type" value="Genomic_DNA"/>
</dbReference>
<dbReference type="AlphaFoldDB" id="A0AAN6Z781"/>
<dbReference type="Gene3D" id="3.40.50.720">
    <property type="entry name" value="NAD(P)-binding Rossmann-like Domain"/>
    <property type="match status" value="1"/>
</dbReference>
<dbReference type="InterPro" id="IPR020843">
    <property type="entry name" value="ER"/>
</dbReference>
<dbReference type="Pfam" id="PF00107">
    <property type="entry name" value="ADH_zinc_N"/>
    <property type="match status" value="1"/>
</dbReference>
<dbReference type="Proteomes" id="UP001302602">
    <property type="component" value="Unassembled WGS sequence"/>
</dbReference>
<dbReference type="InterPro" id="IPR013154">
    <property type="entry name" value="ADH-like_N"/>
</dbReference>
<feature type="domain" description="Enoyl reductase (ER)" evidence="3">
    <location>
        <begin position="19"/>
        <end position="377"/>
    </location>
</feature>
<evidence type="ECO:0000313" key="4">
    <source>
        <dbReference type="EMBL" id="KAK4127178.1"/>
    </source>
</evidence>
<evidence type="ECO:0000256" key="1">
    <source>
        <dbReference type="ARBA" id="ARBA00008072"/>
    </source>
</evidence>
<reference evidence="4" key="2">
    <citation type="submission" date="2023-05" db="EMBL/GenBank/DDBJ databases">
        <authorList>
            <consortium name="Lawrence Berkeley National Laboratory"/>
            <person name="Steindorff A."/>
            <person name="Hensen N."/>
            <person name="Bonometti L."/>
            <person name="Westerberg I."/>
            <person name="Brannstrom I.O."/>
            <person name="Guillou S."/>
            <person name="Cros-Aarteil S."/>
            <person name="Calhoun S."/>
            <person name="Haridas S."/>
            <person name="Kuo A."/>
            <person name="Mondo S."/>
            <person name="Pangilinan J."/>
            <person name="Riley R."/>
            <person name="Labutti K."/>
            <person name="Andreopoulos B."/>
            <person name="Lipzen A."/>
            <person name="Chen C."/>
            <person name="Yanf M."/>
            <person name="Daum C."/>
            <person name="Ng V."/>
            <person name="Clum A."/>
            <person name="Ohm R."/>
            <person name="Martin F."/>
            <person name="Silar P."/>
            <person name="Natvig D."/>
            <person name="Lalanne C."/>
            <person name="Gautier V."/>
            <person name="Ament-Velasquez S.L."/>
            <person name="Kruys A."/>
            <person name="Hutchinson M.I."/>
            <person name="Powell A.J."/>
            <person name="Barry K."/>
            <person name="Miller A.N."/>
            <person name="Grigoriev I.V."/>
            <person name="Debuchy R."/>
            <person name="Gladieux P."/>
            <person name="Thoren M.H."/>
            <person name="Johannesson H."/>
        </authorList>
    </citation>
    <scope>NUCLEOTIDE SEQUENCE</scope>
    <source>
        <strain evidence="4">CBS 731.68</strain>
    </source>
</reference>
<dbReference type="Gene3D" id="3.90.180.10">
    <property type="entry name" value="Medium-chain alcohol dehydrogenases, catalytic domain"/>
    <property type="match status" value="1"/>
</dbReference>
<evidence type="ECO:0000313" key="5">
    <source>
        <dbReference type="Proteomes" id="UP001302602"/>
    </source>
</evidence>
<dbReference type="SUPFAM" id="SSF50129">
    <property type="entry name" value="GroES-like"/>
    <property type="match status" value="1"/>
</dbReference>
<keyword evidence="5" id="KW-1185">Reference proteome</keyword>
<comment type="caution">
    <text evidence="4">The sequence shown here is derived from an EMBL/GenBank/DDBJ whole genome shotgun (WGS) entry which is preliminary data.</text>
</comment>
<dbReference type="InterPro" id="IPR047122">
    <property type="entry name" value="Trans-enoyl_RdTase-like"/>
</dbReference>
<evidence type="ECO:0000259" key="3">
    <source>
        <dbReference type="SMART" id="SM00829"/>
    </source>
</evidence>
<dbReference type="InterPro" id="IPR036291">
    <property type="entry name" value="NAD(P)-bd_dom_sf"/>
</dbReference>
<proteinExistence type="inferred from homology"/>
<name>A0AAN6Z781_9PEZI</name>
<dbReference type="InterPro" id="IPR013149">
    <property type="entry name" value="ADH-like_C"/>
</dbReference>
<dbReference type="GeneID" id="87825116"/>
<organism evidence="4 5">
    <name type="scientific">Parathielavia appendiculata</name>
    <dbReference type="NCBI Taxonomy" id="2587402"/>
    <lineage>
        <taxon>Eukaryota</taxon>
        <taxon>Fungi</taxon>
        <taxon>Dikarya</taxon>
        <taxon>Ascomycota</taxon>
        <taxon>Pezizomycotina</taxon>
        <taxon>Sordariomycetes</taxon>
        <taxon>Sordariomycetidae</taxon>
        <taxon>Sordariales</taxon>
        <taxon>Chaetomiaceae</taxon>
        <taxon>Parathielavia</taxon>
    </lineage>
</organism>
<dbReference type="PANTHER" id="PTHR45348">
    <property type="entry name" value="HYPOTHETICAL OXIDOREDUCTASE (EUROFUNG)"/>
    <property type="match status" value="1"/>
</dbReference>
<dbReference type="SMART" id="SM00829">
    <property type="entry name" value="PKS_ER"/>
    <property type="match status" value="1"/>
</dbReference>
<sequence>MTTLPPFIPPTHAAVAITAPRQPLQLTTLPTHPPLPSEALIRVTWTASTPLNLHRADGGLLLGDVSATNPFILGSSFGGTVVALGSELSHVRVGDKVFGFVQDGEPKEAGFQEYVTVPVWRVSKLPRGLRLKQAVAVPTNLVTAFHTIREDLGLELPWPIPQGWVPSRADDVILVWGAASSVGMYLVQVLRHWGYRNVLAVASERHHRMLKELGAGACFDYRRENAVEEILGHIAKQHDADVLPKVPYIVDCIGSKEGTLRPLTKIAEKGTKVAVMLPVINVHAARDREPDLEMDVSKALPGEWKEGIELKGVRTHGYAKNEFFKSHLQPEIIPALLEQEVIRPNKQRVVEGSTLLERAENALSLLRDNAVSGEKLVWRVADEED</sequence>
<dbReference type="InterPro" id="IPR011032">
    <property type="entry name" value="GroES-like_sf"/>
</dbReference>
<protein>
    <submittedName>
        <fullName evidence="4">GroES-like protein</fullName>
    </submittedName>
</protein>